<evidence type="ECO:0000256" key="2">
    <source>
        <dbReference type="ARBA" id="ARBA00023002"/>
    </source>
</evidence>
<dbReference type="PANTHER" id="PTHR23382">
    <property type="entry name" value="MALATE DEHYDROGENASE"/>
    <property type="match status" value="1"/>
</dbReference>
<feature type="domain" description="Lactate/malate dehydrogenase N-terminal" evidence="4">
    <location>
        <begin position="310"/>
        <end position="354"/>
    </location>
</feature>
<keyword evidence="3" id="KW-1133">Transmembrane helix</keyword>
<evidence type="ECO:0000313" key="6">
    <source>
        <dbReference type="Proteomes" id="UP000827721"/>
    </source>
</evidence>
<accession>A0ABQ8IHP0</accession>
<reference evidence="5 6" key="1">
    <citation type="submission" date="2021-02" db="EMBL/GenBank/DDBJ databases">
        <title>Plant Genome Project.</title>
        <authorList>
            <person name="Zhang R.-G."/>
        </authorList>
    </citation>
    <scope>NUCLEOTIDE SEQUENCE [LARGE SCALE GENOMIC DNA]</scope>
    <source>
        <tissue evidence="5">Leaves</tissue>
    </source>
</reference>
<evidence type="ECO:0000256" key="1">
    <source>
        <dbReference type="ARBA" id="ARBA00009613"/>
    </source>
</evidence>
<evidence type="ECO:0000256" key="3">
    <source>
        <dbReference type="SAM" id="Phobius"/>
    </source>
</evidence>
<feature type="transmembrane region" description="Helical" evidence="3">
    <location>
        <begin position="86"/>
        <end position="103"/>
    </location>
</feature>
<evidence type="ECO:0000313" key="5">
    <source>
        <dbReference type="EMBL" id="KAH7575939.1"/>
    </source>
</evidence>
<evidence type="ECO:0000259" key="4">
    <source>
        <dbReference type="Pfam" id="PF00056"/>
    </source>
</evidence>
<name>A0ABQ8IHP0_9ROSI</name>
<dbReference type="Gene3D" id="3.40.50.720">
    <property type="entry name" value="NAD(P)-binding Rossmann-like Domain"/>
    <property type="match status" value="1"/>
</dbReference>
<organism evidence="5 6">
    <name type="scientific">Xanthoceras sorbifolium</name>
    <dbReference type="NCBI Taxonomy" id="99658"/>
    <lineage>
        <taxon>Eukaryota</taxon>
        <taxon>Viridiplantae</taxon>
        <taxon>Streptophyta</taxon>
        <taxon>Embryophyta</taxon>
        <taxon>Tracheophyta</taxon>
        <taxon>Spermatophyta</taxon>
        <taxon>Magnoliopsida</taxon>
        <taxon>eudicotyledons</taxon>
        <taxon>Gunneridae</taxon>
        <taxon>Pentapetalae</taxon>
        <taxon>rosids</taxon>
        <taxon>malvids</taxon>
        <taxon>Sapindales</taxon>
        <taxon>Sapindaceae</taxon>
        <taxon>Xanthoceroideae</taxon>
        <taxon>Xanthoceras</taxon>
    </lineage>
</organism>
<keyword evidence="3" id="KW-0472">Membrane</keyword>
<feature type="transmembrane region" description="Helical" evidence="3">
    <location>
        <begin position="174"/>
        <end position="192"/>
    </location>
</feature>
<comment type="caution">
    <text evidence="5">The sequence shown here is derived from an EMBL/GenBank/DDBJ whole genome shotgun (WGS) entry which is preliminary data.</text>
</comment>
<dbReference type="InterPro" id="IPR010945">
    <property type="entry name" value="Malate_DH_type2"/>
</dbReference>
<protein>
    <recommendedName>
        <fullName evidence="4">Lactate/malate dehydrogenase N-terminal domain-containing protein</fullName>
    </recommendedName>
</protein>
<keyword evidence="6" id="KW-1185">Reference proteome</keyword>
<dbReference type="InterPro" id="IPR001236">
    <property type="entry name" value="Lactate/malate_DH_N"/>
</dbReference>
<feature type="transmembrane region" description="Helical" evidence="3">
    <location>
        <begin position="149"/>
        <end position="168"/>
    </location>
</feature>
<feature type="transmembrane region" description="Helical" evidence="3">
    <location>
        <begin position="109"/>
        <end position="129"/>
    </location>
</feature>
<dbReference type="Pfam" id="PF00056">
    <property type="entry name" value="Ldh_1_N"/>
    <property type="match status" value="1"/>
</dbReference>
<dbReference type="Proteomes" id="UP000827721">
    <property type="component" value="Unassembled WGS sequence"/>
</dbReference>
<dbReference type="InterPro" id="IPR036291">
    <property type="entry name" value="NAD(P)-bd_dom_sf"/>
</dbReference>
<gene>
    <name evidence="5" type="ORF">JRO89_XS02G0257100</name>
</gene>
<dbReference type="EMBL" id="JAFEMO010000002">
    <property type="protein sequence ID" value="KAH7575939.1"/>
    <property type="molecule type" value="Genomic_DNA"/>
</dbReference>
<proteinExistence type="inferred from homology"/>
<keyword evidence="3" id="KW-0812">Transmembrane</keyword>
<comment type="similarity">
    <text evidence="1">Belongs to the LDH/MDH superfamily. MDH type 2 family.</text>
</comment>
<keyword evidence="2" id="KW-0560">Oxidoreductase</keyword>
<sequence>MRLKFPRNMAFTWGQSLHNYYVDFDISLLFLSDTRFSMFEIQQGWTWELVRNTRNDIFRDISCLIASPIYYSFIYKSCRSDECRRALLFLLLEVISFVLDLMGGSHWGFLLASFLLSAFNFLIIIYTYFIIKRLRIKLEANQKDIIMEIVFSGFQLIVSGFYLIRTLLGVNTNYSASVFPLAYAIISVLFAFKNSKGVSNSPSNTSTNSSTDQIVKVEYTYQLQLNDIQVNPPDTPTEQIGDVDDTKTSQLSNICDVEPSKKQPNEVQQVPNTLRKCMNTSTQSDDQGSPNMYWHKPNFRSAREVSKGPAVVMTGGFPRKEGMERKDVMSKNVSIYKAQASALEKHAAANCKDIIGVNTNYSTSVFPLTYTIISILIAFKNSKGVSNSLSNTSTNSPMDQLIKLEYPDHLQLRKIQVDPLDTQLIRLVM</sequence>
<dbReference type="SUPFAM" id="SSF51735">
    <property type="entry name" value="NAD(P)-binding Rossmann-fold domains"/>
    <property type="match status" value="1"/>
</dbReference>